<reference evidence="2 3" key="1">
    <citation type="submission" date="2020-08" db="EMBL/GenBank/DDBJ databases">
        <title>Genomic Encyclopedia of Type Strains, Phase IV (KMG-IV): sequencing the most valuable type-strain genomes for metagenomic binning, comparative biology and taxonomic classification.</title>
        <authorList>
            <person name="Goeker M."/>
        </authorList>
    </citation>
    <scope>NUCLEOTIDE SEQUENCE [LARGE SCALE GENOMIC DNA]</scope>
    <source>
        <strain evidence="2 3">DSM 107085</strain>
    </source>
</reference>
<evidence type="ECO:0000313" key="3">
    <source>
        <dbReference type="Proteomes" id="UP000560000"/>
    </source>
</evidence>
<dbReference type="Proteomes" id="UP000560000">
    <property type="component" value="Unassembled WGS sequence"/>
</dbReference>
<dbReference type="InterPro" id="IPR046732">
    <property type="entry name" value="DUF6624"/>
</dbReference>
<dbReference type="OrthoDB" id="2989458at2"/>
<feature type="chain" id="PRO_5032712726" evidence="1">
    <location>
        <begin position="24"/>
        <end position="253"/>
    </location>
</feature>
<feature type="signal peptide" evidence="1">
    <location>
        <begin position="1"/>
        <end position="23"/>
    </location>
</feature>
<gene>
    <name evidence="2" type="ORF">HNQ86_002551</name>
</gene>
<name>A0A841KJ32_9GAMM</name>
<protein>
    <submittedName>
        <fullName evidence="2">Uncharacterized protein</fullName>
    </submittedName>
</protein>
<organism evidence="2 3">
    <name type="scientific">Oleiagrimonas soli</name>
    <dbReference type="NCBI Taxonomy" id="1543381"/>
    <lineage>
        <taxon>Bacteria</taxon>
        <taxon>Pseudomonadati</taxon>
        <taxon>Pseudomonadota</taxon>
        <taxon>Gammaproteobacteria</taxon>
        <taxon>Lysobacterales</taxon>
        <taxon>Rhodanobacteraceae</taxon>
        <taxon>Oleiagrimonas</taxon>
    </lineage>
</organism>
<proteinExistence type="predicted"/>
<evidence type="ECO:0000256" key="1">
    <source>
        <dbReference type="SAM" id="SignalP"/>
    </source>
</evidence>
<dbReference type="AlphaFoldDB" id="A0A841KJ32"/>
<keyword evidence="1" id="KW-0732">Signal</keyword>
<dbReference type="Pfam" id="PF20329">
    <property type="entry name" value="DUF6624"/>
    <property type="match status" value="1"/>
</dbReference>
<evidence type="ECO:0000313" key="2">
    <source>
        <dbReference type="EMBL" id="MBB6185206.1"/>
    </source>
</evidence>
<sequence>MKSTWIPVVCWLAALVVSMSAMADGGGGDTSLEAACPAFAAWEQAHHKPPEKAHVADTATPTDPILRKRLLAMFKADQDARNAWIAAGLAMDGPLAKRMQQVDADHLVQLRKMLAAHGFPTPAMVGKDGVQAAFILVQHATRDPALQASVLPQLAKLRAAGDVSGQDFALLTDRVLREQGKPQRYGTQFISDKRTHGVMMLQPTEDLAHVDARRAEVGLPPLAAYVCILSASYHKPVSMQVVKDAPAALPHKS</sequence>
<dbReference type="RefSeq" id="WP_052395108.1">
    <property type="nucleotide sequence ID" value="NZ_JACHET010000001.1"/>
</dbReference>
<comment type="caution">
    <text evidence="2">The sequence shown here is derived from an EMBL/GenBank/DDBJ whole genome shotgun (WGS) entry which is preliminary data.</text>
</comment>
<accession>A0A841KJ32</accession>
<dbReference type="EMBL" id="JACHET010000001">
    <property type="protein sequence ID" value="MBB6185206.1"/>
    <property type="molecule type" value="Genomic_DNA"/>
</dbReference>